<dbReference type="Proteomes" id="UP000292085">
    <property type="component" value="Unassembled WGS sequence"/>
</dbReference>
<evidence type="ECO:0000313" key="3">
    <source>
        <dbReference type="Proteomes" id="UP000292085"/>
    </source>
</evidence>
<dbReference type="AlphaFoldDB" id="A0A4Q6Y0Q7"/>
<comment type="caution">
    <text evidence="2">The sequence shown here is derived from an EMBL/GenBank/DDBJ whole genome shotgun (WGS) entry which is preliminary data.</text>
</comment>
<proteinExistence type="predicted"/>
<evidence type="ECO:0000256" key="1">
    <source>
        <dbReference type="SAM" id="MobiDB-lite"/>
    </source>
</evidence>
<name>A0A4Q6Y0Q7_9SPHN</name>
<gene>
    <name evidence="2" type="ORF">EWE75_04205</name>
</gene>
<keyword evidence="3" id="KW-1185">Reference proteome</keyword>
<protein>
    <submittedName>
        <fullName evidence="2">Uncharacterized protein</fullName>
    </submittedName>
</protein>
<evidence type="ECO:0000313" key="2">
    <source>
        <dbReference type="EMBL" id="RZF65861.1"/>
    </source>
</evidence>
<reference evidence="2 3" key="1">
    <citation type="submission" date="2019-02" db="EMBL/GenBank/DDBJ databases">
        <authorList>
            <person name="Li Y."/>
        </authorList>
    </citation>
    <scope>NUCLEOTIDE SEQUENCE [LARGE SCALE GENOMIC DNA]</scope>
    <source>
        <strain evidence="2 3">3-7</strain>
    </source>
</reference>
<accession>A0A4Q6Y0Q7</accession>
<feature type="region of interest" description="Disordered" evidence="1">
    <location>
        <begin position="145"/>
        <end position="188"/>
    </location>
</feature>
<dbReference type="RefSeq" id="WP_130155436.1">
    <property type="nucleotide sequence ID" value="NZ_SGIS01000004.1"/>
</dbReference>
<sequence>MNDGTLRTWVKVHNLRIGDRADRDAGNPRYDLADCARMVMLDLLVIQAGMPAASAIWATNAAYTHIALIAEAELAAIDSGCAPKCARYILRLPVSAMKTQTNPTIRRFNDPDETSDRESARGLMGEFQMDLREVVRAARDRLAGVLGHSPSELRNDFADAPDSGYKAGPSTMEPSAPQPPSGSGARHG</sequence>
<organism evidence="2 3">
    <name type="scientific">Sphingomonas populi</name>
    <dbReference type="NCBI Taxonomy" id="2484750"/>
    <lineage>
        <taxon>Bacteria</taxon>
        <taxon>Pseudomonadati</taxon>
        <taxon>Pseudomonadota</taxon>
        <taxon>Alphaproteobacteria</taxon>
        <taxon>Sphingomonadales</taxon>
        <taxon>Sphingomonadaceae</taxon>
        <taxon>Sphingomonas</taxon>
    </lineage>
</organism>
<dbReference type="EMBL" id="SGIS01000004">
    <property type="protein sequence ID" value="RZF65861.1"/>
    <property type="molecule type" value="Genomic_DNA"/>
</dbReference>